<accession>A0AC35U5G3</accession>
<protein>
    <submittedName>
        <fullName evidence="2">JAKMIP_CC3 domain-containing protein</fullName>
    </submittedName>
</protein>
<evidence type="ECO:0000313" key="1">
    <source>
        <dbReference type="Proteomes" id="UP000095286"/>
    </source>
</evidence>
<evidence type="ECO:0000313" key="2">
    <source>
        <dbReference type="WBParaSite" id="RSKR_0000780800.1"/>
    </source>
</evidence>
<dbReference type="Proteomes" id="UP000095286">
    <property type="component" value="Unplaced"/>
</dbReference>
<dbReference type="WBParaSite" id="RSKR_0000780800.1">
    <property type="protein sequence ID" value="RSKR_0000780800.1"/>
    <property type="gene ID" value="RSKR_0000780800"/>
</dbReference>
<name>A0AC35U5G3_9BILA</name>
<reference evidence="2" key="1">
    <citation type="submission" date="2016-11" db="UniProtKB">
        <authorList>
            <consortium name="WormBaseParasite"/>
        </authorList>
    </citation>
    <scope>IDENTIFICATION</scope>
    <source>
        <strain evidence="2">KR3021</strain>
    </source>
</reference>
<sequence length="513" mass="60438">MGTPTHHKSAVALSQCFGTLQFMSKEDHERERSRWQQRLDETEEKLLEISNTNSHMIQIKAQLNKKIIEFEKNQKPLIDQNKRLNERNRNLQQEIRKVNDKLSHAQTDLIGLKDSYDKVVKDNLVLREQRTFPEKLKELDRYRNQALEYSKCITALRHAGMEKDRRIDLLFQKYKRLRRVLMTKSGGDCEDDKLSQFGSDCSVESFSCLDTINEDLVEFEQIEKNIKNESYNQMNESTDSGVQSDYCKQLLEIIKQQKDDLSDCKGKCEALENELSTSKESNDLLEFQILELTENLKDMVPTENLERERTNFTELMNQNNALLKTAKDGIDQFKKNLPKMYTSFLSNNDLANYILDDDMSYTEKLKLISLQVGKVNKQWKQIIKERIECEKIHDAERDGWKNELEKMYDQLQEALQNYKVLEDKQNPIRSLLERRLEEGRHRLKEALETIENYEALMTEANQRIVALEGNESMNKDLRKKVTYLQTYVSEFESQFASQVDVINLLKKQLELVR</sequence>
<proteinExistence type="predicted"/>
<organism evidence="1 2">
    <name type="scientific">Rhabditophanes sp. KR3021</name>
    <dbReference type="NCBI Taxonomy" id="114890"/>
    <lineage>
        <taxon>Eukaryota</taxon>
        <taxon>Metazoa</taxon>
        <taxon>Ecdysozoa</taxon>
        <taxon>Nematoda</taxon>
        <taxon>Chromadorea</taxon>
        <taxon>Rhabditida</taxon>
        <taxon>Tylenchina</taxon>
        <taxon>Panagrolaimomorpha</taxon>
        <taxon>Strongyloidoidea</taxon>
        <taxon>Alloionematidae</taxon>
        <taxon>Rhabditophanes</taxon>
    </lineage>
</organism>